<keyword evidence="2" id="KW-0285">Flavoprotein</keyword>
<keyword evidence="8" id="KW-1185">Reference proteome</keyword>
<keyword evidence="3" id="KW-0274">FAD</keyword>
<evidence type="ECO:0000259" key="5">
    <source>
        <dbReference type="Pfam" id="PF00732"/>
    </source>
</evidence>
<dbReference type="InterPro" id="IPR007867">
    <property type="entry name" value="GMC_OxRtase_C"/>
</dbReference>
<comment type="similarity">
    <text evidence="1">Belongs to the GMC oxidoreductase family.</text>
</comment>
<sequence length="597" mass="66232">MIEHPEVDVVTVGAGWTAGIAAQQLTAQGLDVVSLEKGRAQWTWPDFAHNHDELRFTHRGEMLHEIERETWTWRPNDRLPSLPMRQYGSFHPGSNLGGAGVHWSAVTWRFLPTDFDYVSHHTDRYGANAFPEGHSNQDWPVSYTDLEPHYTQFEIDTGMSGRTGNLNGEILEGGNPFEGPRSRPYPLPPLAATRAGTRFAEAAEQLGYTPFRQPSSILSEGYTDMTGEPRAGCVYCGFCTRYGCHVDAKASALTAHIPMALDTGRYEIRTRCYVKHIAVDNTGLATGLVYLGADGREHFQPARTVLLSGYTLSNVRLLLLSRSDAHPDGLGNARQQVGRNYTYQIWQAPTIGLFEGERFNTYMGNTSTSHAIYDFAGDAFDHAGLGFLGGGQLFADAGERLPIGNAEGIPAAQGEAAANGNGEPREWGAAFKQRMRHWDSFIPITMQAESPAYEFNRLDLDPNYTDFLGRPLLRLTFDFTENEARMYAYIAQRASEIMDVMNPSQRTDNPDIQPYRIDDYQSTHNQGGAIMGTDPSNSVTNRYGQVWDAPNVFVTGAALFPQNPGANPTATVNALMYYTLAAMRDQNYFQRPGELLA</sequence>
<evidence type="ECO:0000256" key="2">
    <source>
        <dbReference type="ARBA" id="ARBA00022630"/>
    </source>
</evidence>
<dbReference type="RefSeq" id="WP_130648279.1">
    <property type="nucleotide sequence ID" value="NZ_BMHA01000001.1"/>
</dbReference>
<comment type="caution">
    <text evidence="7">The sequence shown here is derived from an EMBL/GenBank/DDBJ whole genome shotgun (WGS) entry which is preliminary data.</text>
</comment>
<proteinExistence type="inferred from homology"/>
<evidence type="ECO:0000313" key="7">
    <source>
        <dbReference type="EMBL" id="GGI03036.1"/>
    </source>
</evidence>
<evidence type="ECO:0000259" key="6">
    <source>
        <dbReference type="Pfam" id="PF05199"/>
    </source>
</evidence>
<reference evidence="7" key="1">
    <citation type="journal article" date="2014" name="Int. J. Syst. Evol. Microbiol.">
        <title>Complete genome sequence of Corynebacterium casei LMG S-19264T (=DSM 44701T), isolated from a smear-ripened cheese.</title>
        <authorList>
            <consortium name="US DOE Joint Genome Institute (JGI-PGF)"/>
            <person name="Walter F."/>
            <person name="Albersmeier A."/>
            <person name="Kalinowski J."/>
            <person name="Ruckert C."/>
        </authorList>
    </citation>
    <scope>NUCLEOTIDE SEQUENCE</scope>
    <source>
        <strain evidence="7">CGMCC 1.14988</strain>
    </source>
</reference>
<organism evidence="7 8">
    <name type="scientific">Egicoccus halophilus</name>
    <dbReference type="NCBI Taxonomy" id="1670830"/>
    <lineage>
        <taxon>Bacteria</taxon>
        <taxon>Bacillati</taxon>
        <taxon>Actinomycetota</taxon>
        <taxon>Nitriliruptoria</taxon>
        <taxon>Egicoccales</taxon>
        <taxon>Egicoccaceae</taxon>
        <taxon>Egicoccus</taxon>
    </lineage>
</organism>
<keyword evidence="4" id="KW-0560">Oxidoreductase</keyword>
<dbReference type="GO" id="GO:0050660">
    <property type="term" value="F:flavin adenine dinucleotide binding"/>
    <property type="evidence" value="ECO:0007669"/>
    <property type="project" value="InterPro"/>
</dbReference>
<dbReference type="Pfam" id="PF05199">
    <property type="entry name" value="GMC_oxred_C"/>
    <property type="match status" value="1"/>
</dbReference>
<dbReference type="AlphaFoldDB" id="A0A8J3ESJ9"/>
<dbReference type="SUPFAM" id="SSF54373">
    <property type="entry name" value="FAD-linked reductases, C-terminal domain"/>
    <property type="match status" value="1"/>
</dbReference>
<evidence type="ECO:0000256" key="4">
    <source>
        <dbReference type="ARBA" id="ARBA00023002"/>
    </source>
</evidence>
<evidence type="ECO:0000256" key="1">
    <source>
        <dbReference type="ARBA" id="ARBA00010790"/>
    </source>
</evidence>
<dbReference type="InterPro" id="IPR036188">
    <property type="entry name" value="FAD/NAD-bd_sf"/>
</dbReference>
<dbReference type="GO" id="GO:0016614">
    <property type="term" value="F:oxidoreductase activity, acting on CH-OH group of donors"/>
    <property type="evidence" value="ECO:0007669"/>
    <property type="project" value="InterPro"/>
</dbReference>
<protein>
    <submittedName>
        <fullName evidence="7">GMC family oxidoreductase</fullName>
    </submittedName>
</protein>
<name>A0A8J3ESJ9_9ACTN</name>
<dbReference type="PANTHER" id="PTHR46056">
    <property type="entry name" value="LONG-CHAIN-ALCOHOL OXIDASE"/>
    <property type="match status" value="1"/>
</dbReference>
<dbReference type="InterPro" id="IPR000172">
    <property type="entry name" value="GMC_OxRdtase_N"/>
</dbReference>
<dbReference type="Proteomes" id="UP000650511">
    <property type="component" value="Unassembled WGS sequence"/>
</dbReference>
<evidence type="ECO:0000256" key="3">
    <source>
        <dbReference type="ARBA" id="ARBA00022827"/>
    </source>
</evidence>
<dbReference type="Gene3D" id="3.50.50.60">
    <property type="entry name" value="FAD/NAD(P)-binding domain"/>
    <property type="match status" value="2"/>
</dbReference>
<accession>A0A8J3ESJ9</accession>
<feature type="domain" description="Glucose-methanol-choline oxidoreductase N-terminal" evidence="5">
    <location>
        <begin position="231"/>
        <end position="342"/>
    </location>
</feature>
<reference evidence="7" key="2">
    <citation type="submission" date="2020-09" db="EMBL/GenBank/DDBJ databases">
        <authorList>
            <person name="Sun Q."/>
            <person name="Zhou Y."/>
        </authorList>
    </citation>
    <scope>NUCLEOTIDE SEQUENCE</scope>
    <source>
        <strain evidence="7">CGMCC 1.14988</strain>
    </source>
</reference>
<dbReference type="EMBL" id="BMHA01000001">
    <property type="protein sequence ID" value="GGI03036.1"/>
    <property type="molecule type" value="Genomic_DNA"/>
</dbReference>
<dbReference type="PANTHER" id="PTHR46056:SF12">
    <property type="entry name" value="LONG-CHAIN-ALCOHOL OXIDASE"/>
    <property type="match status" value="1"/>
</dbReference>
<evidence type="ECO:0000313" key="8">
    <source>
        <dbReference type="Proteomes" id="UP000650511"/>
    </source>
</evidence>
<dbReference type="OrthoDB" id="9798604at2"/>
<gene>
    <name evidence="7" type="ORF">GCM10011354_02400</name>
</gene>
<feature type="domain" description="Glucose-methanol-choline oxidoreductase C-terminal" evidence="6">
    <location>
        <begin position="456"/>
        <end position="575"/>
    </location>
</feature>
<dbReference type="Pfam" id="PF00732">
    <property type="entry name" value="GMC_oxred_N"/>
    <property type="match status" value="1"/>
</dbReference>
<dbReference type="SUPFAM" id="SSF51905">
    <property type="entry name" value="FAD/NAD(P)-binding domain"/>
    <property type="match status" value="1"/>
</dbReference>